<feature type="compositionally biased region" description="Polar residues" evidence="3">
    <location>
        <begin position="395"/>
        <end position="406"/>
    </location>
</feature>
<dbReference type="OrthoDB" id="671489at2759"/>
<reference evidence="4 5" key="1">
    <citation type="submission" date="2020-10" db="EMBL/GenBank/DDBJ databases">
        <title>Plant Genome Project.</title>
        <authorList>
            <person name="Zhang R.-G."/>
        </authorList>
    </citation>
    <scope>NUCLEOTIDE SEQUENCE [LARGE SCALE GENOMIC DNA]</scope>
    <source>
        <strain evidence="4">FAFU-HL-1</strain>
        <tissue evidence="4">Leaf</tissue>
    </source>
</reference>
<evidence type="ECO:0000256" key="2">
    <source>
        <dbReference type="ARBA" id="ARBA00024341"/>
    </source>
</evidence>
<dbReference type="PROSITE" id="PS50096">
    <property type="entry name" value="IQ"/>
    <property type="match status" value="2"/>
</dbReference>
<feature type="region of interest" description="Disordered" evidence="3">
    <location>
        <begin position="299"/>
        <end position="332"/>
    </location>
</feature>
<name>A0A835KFW9_9ROSI</name>
<evidence type="ECO:0000313" key="5">
    <source>
        <dbReference type="Proteomes" id="UP000657918"/>
    </source>
</evidence>
<dbReference type="Pfam" id="PF00612">
    <property type="entry name" value="IQ"/>
    <property type="match status" value="2"/>
</dbReference>
<dbReference type="AlphaFoldDB" id="A0A835KFW9"/>
<organism evidence="4 5">
    <name type="scientific">Salix dunnii</name>
    <dbReference type="NCBI Taxonomy" id="1413687"/>
    <lineage>
        <taxon>Eukaryota</taxon>
        <taxon>Viridiplantae</taxon>
        <taxon>Streptophyta</taxon>
        <taxon>Embryophyta</taxon>
        <taxon>Tracheophyta</taxon>
        <taxon>Spermatophyta</taxon>
        <taxon>Magnoliopsida</taxon>
        <taxon>eudicotyledons</taxon>
        <taxon>Gunneridae</taxon>
        <taxon>Pentapetalae</taxon>
        <taxon>rosids</taxon>
        <taxon>fabids</taxon>
        <taxon>Malpighiales</taxon>
        <taxon>Salicaceae</taxon>
        <taxon>Saliceae</taxon>
        <taxon>Salix</taxon>
    </lineage>
</organism>
<feature type="compositionally biased region" description="Basic and acidic residues" evidence="3">
    <location>
        <begin position="419"/>
        <end position="429"/>
    </location>
</feature>
<dbReference type="PANTHER" id="PTHR32295">
    <property type="entry name" value="IQ-DOMAIN 5-RELATED"/>
    <property type="match status" value="1"/>
</dbReference>
<comment type="caution">
    <text evidence="4">The sequence shown here is derived from an EMBL/GenBank/DDBJ whole genome shotgun (WGS) entry which is preliminary data.</text>
</comment>
<dbReference type="Gene3D" id="1.20.5.190">
    <property type="match status" value="1"/>
</dbReference>
<dbReference type="Proteomes" id="UP000657918">
    <property type="component" value="Unassembled WGS sequence"/>
</dbReference>
<dbReference type="GO" id="GO:0005516">
    <property type="term" value="F:calmodulin binding"/>
    <property type="evidence" value="ECO:0007669"/>
    <property type="project" value="UniProtKB-KW"/>
</dbReference>
<evidence type="ECO:0000313" key="4">
    <source>
        <dbReference type="EMBL" id="KAF9685151.1"/>
    </source>
</evidence>
<dbReference type="InterPro" id="IPR000048">
    <property type="entry name" value="IQ_motif_EF-hand-BS"/>
</dbReference>
<gene>
    <name evidence="4" type="ORF">SADUNF_Sadunf03G0024600</name>
</gene>
<comment type="similarity">
    <text evidence="2">Belongs to the IQD family.</text>
</comment>
<dbReference type="PANTHER" id="PTHR32295:SF126">
    <property type="entry name" value="PROTEIN IQ-DOMAIN 8"/>
    <property type="match status" value="1"/>
</dbReference>
<sequence>MGASGNWLKSLITLKNPLTTTDQRDIKGNKKKWRLWRSPSEGYIQTSIKGSKRVHVASSESSDSSLVADDAFTAAMATVARAQPRDFMVVKKEWAAIRIQTAFRGLLARRAMRALKAVVRLQAIFRGRQVRKQAAVTLRCMEALVRVQARVRAQNVSMAEGQATQNELNNPGTVDKVKEKLQMRTEGAIKRERAIAYSLSQQKSKSNCASPCRRTSKSALPLKNQSLSNSSPGWSWLDRWMATKPWEDRLMEDSHTNSSEIPFSRKSEDNIASFYCSKHDSVKVRRNNVATGILAKPPVVNHITPSSSSTPSSESLYNESSVSTSSTSASPIPVSIDMSVADRVEGSYNQKPAYMNLTESTKLKQKNSRYASQKIQRQIMDEKFLMKSMELLNEDSMSSAGSNPSFHLSRDLYPPLPLGRHDEIRNRRF</sequence>
<evidence type="ECO:0000256" key="1">
    <source>
        <dbReference type="ARBA" id="ARBA00022860"/>
    </source>
</evidence>
<feature type="region of interest" description="Disordered" evidence="3">
    <location>
        <begin position="395"/>
        <end position="429"/>
    </location>
</feature>
<dbReference type="SMART" id="SM00015">
    <property type="entry name" value="IQ"/>
    <property type="match status" value="2"/>
</dbReference>
<accession>A0A835KFW9</accession>
<keyword evidence="1" id="KW-0112">Calmodulin-binding</keyword>
<proteinExistence type="inferred from homology"/>
<feature type="region of interest" description="Disordered" evidence="3">
    <location>
        <begin position="206"/>
        <end position="229"/>
    </location>
</feature>
<evidence type="ECO:0000256" key="3">
    <source>
        <dbReference type="SAM" id="MobiDB-lite"/>
    </source>
</evidence>
<protein>
    <submittedName>
        <fullName evidence="4">Uncharacterized protein</fullName>
    </submittedName>
</protein>
<feature type="compositionally biased region" description="Low complexity" evidence="3">
    <location>
        <begin position="304"/>
        <end position="332"/>
    </location>
</feature>
<dbReference type="EMBL" id="JADGMS010000003">
    <property type="protein sequence ID" value="KAF9685151.1"/>
    <property type="molecule type" value="Genomic_DNA"/>
</dbReference>
<keyword evidence="5" id="KW-1185">Reference proteome</keyword>